<protein>
    <submittedName>
        <fullName evidence="1">Endonuclease/Exonuclease/phosphatase family protein</fullName>
    </submittedName>
</protein>
<keyword evidence="1" id="KW-0255">Endonuclease</keyword>
<dbReference type="Proteomes" id="UP000219331">
    <property type="component" value="Unassembled WGS sequence"/>
</dbReference>
<organism evidence="1 2">
    <name type="scientific">Stappia indica</name>
    <dbReference type="NCBI Taxonomy" id="538381"/>
    <lineage>
        <taxon>Bacteria</taxon>
        <taxon>Pseudomonadati</taxon>
        <taxon>Pseudomonadota</taxon>
        <taxon>Alphaproteobacteria</taxon>
        <taxon>Hyphomicrobiales</taxon>
        <taxon>Stappiaceae</taxon>
        <taxon>Stappia</taxon>
    </lineage>
</organism>
<dbReference type="OrthoDB" id="7889171at2"/>
<dbReference type="EMBL" id="OBML01000012">
    <property type="protein sequence ID" value="SOC22325.1"/>
    <property type="molecule type" value="Genomic_DNA"/>
</dbReference>
<dbReference type="GO" id="GO:0004527">
    <property type="term" value="F:exonuclease activity"/>
    <property type="evidence" value="ECO:0007669"/>
    <property type="project" value="UniProtKB-KW"/>
</dbReference>
<gene>
    <name evidence="1" type="ORF">SAMN05421512_11245</name>
</gene>
<keyword evidence="1" id="KW-0540">Nuclease</keyword>
<dbReference type="InterPro" id="IPR036691">
    <property type="entry name" value="Endo/exonu/phosph_ase_sf"/>
</dbReference>
<evidence type="ECO:0000313" key="2">
    <source>
        <dbReference type="Proteomes" id="UP000219331"/>
    </source>
</evidence>
<dbReference type="Gene3D" id="3.60.10.10">
    <property type="entry name" value="Endonuclease/exonuclease/phosphatase"/>
    <property type="match status" value="1"/>
</dbReference>
<keyword evidence="1" id="KW-0269">Exonuclease</keyword>
<reference evidence="1 2" key="1">
    <citation type="submission" date="2017-08" db="EMBL/GenBank/DDBJ databases">
        <authorList>
            <person name="de Groot N.N."/>
        </authorList>
    </citation>
    <scope>NUCLEOTIDE SEQUENCE [LARGE SCALE GENOMIC DNA]</scope>
    <source>
        <strain evidence="1 2">USBA 352</strain>
    </source>
</reference>
<dbReference type="AlphaFoldDB" id="A0A285TJI1"/>
<dbReference type="GO" id="GO:0004519">
    <property type="term" value="F:endonuclease activity"/>
    <property type="evidence" value="ECO:0007669"/>
    <property type="project" value="UniProtKB-KW"/>
</dbReference>
<evidence type="ECO:0000313" key="1">
    <source>
        <dbReference type="EMBL" id="SOC22325.1"/>
    </source>
</evidence>
<dbReference type="RefSeq" id="WP_097176089.1">
    <property type="nucleotide sequence ID" value="NZ_OBML01000012.1"/>
</dbReference>
<keyword evidence="2" id="KW-1185">Reference proteome</keyword>
<accession>A0A285TJI1</accession>
<proteinExistence type="predicted"/>
<sequence length="285" mass="33022">MRGRDYLTVGFWNIEKHNVLPEDGQAVFENQMLRRTSFVMRSIERWFSHSQFDVLILAEVAQRRTGGEDFARTLATRLSRSFGLRRCNMQGAFHWFPGNGDRVSPCNYIAIWNDGLPELTGLANRVEFYWEPDWVRPMIILQGGTLVVGGLHAKSARRDLARQEILESCTYLYQNYRQRAVLIGDMNIPYDEFPPATERELQRWGWGRTPPGLPATFQSRGVRYGSSVLDYMWHNGGVTVSRADPPIKPYDGWDENDHAPIQYDAIWNMDGYDKADEMDWDEEMA</sequence>
<name>A0A285TJI1_9HYPH</name>
<dbReference type="SUPFAM" id="SSF56219">
    <property type="entry name" value="DNase I-like"/>
    <property type="match status" value="1"/>
</dbReference>
<keyword evidence="1" id="KW-0378">Hydrolase</keyword>